<dbReference type="Pfam" id="PF01063">
    <property type="entry name" value="Aminotran_4"/>
    <property type="match status" value="1"/>
</dbReference>
<keyword evidence="8 16" id="KW-0032">Aminotransferase</keyword>
<evidence type="ECO:0000256" key="7">
    <source>
        <dbReference type="ARBA" id="ARBA00013053"/>
    </source>
</evidence>
<dbReference type="PANTHER" id="PTHR11825:SF44">
    <property type="entry name" value="BRANCHED-CHAIN-AMINO-ACID AMINOTRANSFERASE"/>
    <property type="match status" value="1"/>
</dbReference>
<protein>
    <recommendedName>
        <fullName evidence="7">branched-chain-amino-acid transaminase</fullName>
        <ecNumber evidence="7">2.6.1.42</ecNumber>
    </recommendedName>
</protein>
<organism evidence="16 17">
    <name type="scientific">Pedobacter segetis</name>
    <dbReference type="NCBI Taxonomy" id="2793069"/>
    <lineage>
        <taxon>Bacteria</taxon>
        <taxon>Pseudomonadati</taxon>
        <taxon>Bacteroidota</taxon>
        <taxon>Sphingobacteriia</taxon>
        <taxon>Sphingobacteriales</taxon>
        <taxon>Sphingobacteriaceae</taxon>
        <taxon>Pedobacter</taxon>
    </lineage>
</organism>
<evidence type="ECO:0000256" key="4">
    <source>
        <dbReference type="ARBA" id="ARBA00004931"/>
    </source>
</evidence>
<keyword evidence="11" id="KW-0663">Pyridoxal phosphate</keyword>
<dbReference type="PANTHER" id="PTHR11825">
    <property type="entry name" value="SUBGROUP IIII AMINOTRANSFERASE"/>
    <property type="match status" value="1"/>
</dbReference>
<evidence type="ECO:0000256" key="2">
    <source>
        <dbReference type="ARBA" id="ARBA00003109"/>
    </source>
</evidence>
<proteinExistence type="inferred from homology"/>
<dbReference type="Proteomes" id="UP000660024">
    <property type="component" value="Unassembled WGS sequence"/>
</dbReference>
<comment type="catalytic activity">
    <reaction evidence="14">
        <text>L-isoleucine + 2-oxoglutarate = (S)-3-methyl-2-oxopentanoate + L-glutamate</text>
        <dbReference type="Rhea" id="RHEA:24801"/>
        <dbReference type="ChEBI" id="CHEBI:16810"/>
        <dbReference type="ChEBI" id="CHEBI:29985"/>
        <dbReference type="ChEBI" id="CHEBI:35146"/>
        <dbReference type="ChEBI" id="CHEBI:58045"/>
        <dbReference type="EC" id="2.6.1.42"/>
    </reaction>
</comment>
<dbReference type="GO" id="GO:0004084">
    <property type="term" value="F:branched-chain-amino-acid transaminase activity"/>
    <property type="evidence" value="ECO:0007669"/>
    <property type="project" value="UniProtKB-EC"/>
</dbReference>
<evidence type="ECO:0000256" key="15">
    <source>
        <dbReference type="ARBA" id="ARBA00049229"/>
    </source>
</evidence>
<keyword evidence="10 16" id="KW-0808">Transferase</keyword>
<evidence type="ECO:0000313" key="16">
    <source>
        <dbReference type="EMBL" id="MBK0382198.1"/>
    </source>
</evidence>
<comment type="catalytic activity">
    <reaction evidence="15">
        <text>L-leucine + 2-oxoglutarate = 4-methyl-2-oxopentanoate + L-glutamate</text>
        <dbReference type="Rhea" id="RHEA:18321"/>
        <dbReference type="ChEBI" id="CHEBI:16810"/>
        <dbReference type="ChEBI" id="CHEBI:17865"/>
        <dbReference type="ChEBI" id="CHEBI:29985"/>
        <dbReference type="ChEBI" id="CHEBI:57427"/>
        <dbReference type="EC" id="2.6.1.42"/>
    </reaction>
</comment>
<evidence type="ECO:0000256" key="12">
    <source>
        <dbReference type="ARBA" id="ARBA00023304"/>
    </source>
</evidence>
<comment type="pathway">
    <text evidence="4">Amino-acid biosynthesis; L-valine biosynthesis; L-valine from pyruvate: step 4/4.</text>
</comment>
<dbReference type="Gene3D" id="3.20.10.10">
    <property type="entry name" value="D-amino Acid Aminotransferase, subunit A, domain 2"/>
    <property type="match status" value="1"/>
</dbReference>
<keyword evidence="9" id="KW-0028">Amino-acid biosynthesis</keyword>
<dbReference type="InterPro" id="IPR036038">
    <property type="entry name" value="Aminotransferase-like"/>
</dbReference>
<dbReference type="EMBL" id="JAEHFY010000005">
    <property type="protein sequence ID" value="MBK0382198.1"/>
    <property type="molecule type" value="Genomic_DNA"/>
</dbReference>
<dbReference type="SUPFAM" id="SSF56752">
    <property type="entry name" value="D-aminoacid aminotransferase-like PLP-dependent enzymes"/>
    <property type="match status" value="1"/>
</dbReference>
<evidence type="ECO:0000313" key="17">
    <source>
        <dbReference type="Proteomes" id="UP000660024"/>
    </source>
</evidence>
<keyword evidence="17" id="KW-1185">Reference proteome</keyword>
<comment type="pathway">
    <text evidence="5">Amino-acid biosynthesis; L-leucine biosynthesis; L-leucine from 3-methyl-2-oxobutanoate: step 4/4.</text>
</comment>
<evidence type="ECO:0000256" key="3">
    <source>
        <dbReference type="ARBA" id="ARBA00004824"/>
    </source>
</evidence>
<dbReference type="PIRSF" id="PIRSF006468">
    <property type="entry name" value="BCAT1"/>
    <property type="match status" value="1"/>
</dbReference>
<evidence type="ECO:0000256" key="6">
    <source>
        <dbReference type="ARBA" id="ARBA00009320"/>
    </source>
</evidence>
<evidence type="ECO:0000256" key="10">
    <source>
        <dbReference type="ARBA" id="ARBA00022679"/>
    </source>
</evidence>
<evidence type="ECO:0000256" key="8">
    <source>
        <dbReference type="ARBA" id="ARBA00022576"/>
    </source>
</evidence>
<dbReference type="NCBIfam" id="NF009897">
    <property type="entry name" value="PRK13357.1"/>
    <property type="match status" value="1"/>
</dbReference>
<comment type="similarity">
    <text evidence="6">Belongs to the class-IV pyridoxal-phosphate-dependent aminotransferase family.</text>
</comment>
<comment type="pathway">
    <text evidence="3">Amino-acid biosynthesis; L-isoleucine biosynthesis; L-isoleucine from 2-oxobutanoate: step 4/4.</text>
</comment>
<evidence type="ECO:0000256" key="14">
    <source>
        <dbReference type="ARBA" id="ARBA00048798"/>
    </source>
</evidence>
<evidence type="ECO:0000256" key="11">
    <source>
        <dbReference type="ARBA" id="ARBA00022898"/>
    </source>
</evidence>
<dbReference type="InterPro" id="IPR033939">
    <property type="entry name" value="BCAT_family"/>
</dbReference>
<comment type="catalytic activity">
    <reaction evidence="13">
        <text>L-valine + 2-oxoglutarate = 3-methyl-2-oxobutanoate + L-glutamate</text>
        <dbReference type="Rhea" id="RHEA:24813"/>
        <dbReference type="ChEBI" id="CHEBI:11851"/>
        <dbReference type="ChEBI" id="CHEBI:16810"/>
        <dbReference type="ChEBI" id="CHEBI:29985"/>
        <dbReference type="ChEBI" id="CHEBI:57762"/>
        <dbReference type="EC" id="2.6.1.42"/>
    </reaction>
</comment>
<dbReference type="RefSeq" id="WP_200584981.1">
    <property type="nucleotide sequence ID" value="NZ_JAEHFY010000005.1"/>
</dbReference>
<comment type="caution">
    <text evidence="16">The sequence shown here is derived from an EMBL/GenBank/DDBJ whole genome shotgun (WGS) entry which is preliminary data.</text>
</comment>
<dbReference type="EC" id="2.6.1.42" evidence="7"/>
<reference evidence="16 17" key="1">
    <citation type="submission" date="2020-12" db="EMBL/GenBank/DDBJ databases">
        <title>Bacterial novel species Pedobacter sp. SD-b isolated from soil.</title>
        <authorList>
            <person name="Jung H.-Y."/>
        </authorList>
    </citation>
    <scope>NUCLEOTIDE SEQUENCE [LARGE SCALE GENOMIC DNA]</scope>
    <source>
        <strain evidence="16 17">SD-b</strain>
    </source>
</reference>
<dbReference type="InterPro" id="IPR001544">
    <property type="entry name" value="Aminotrans_IV"/>
</dbReference>
<evidence type="ECO:0000256" key="9">
    <source>
        <dbReference type="ARBA" id="ARBA00022605"/>
    </source>
</evidence>
<dbReference type="CDD" id="cd01557">
    <property type="entry name" value="BCAT_beta_family"/>
    <property type="match status" value="1"/>
</dbReference>
<evidence type="ECO:0000256" key="5">
    <source>
        <dbReference type="ARBA" id="ARBA00005072"/>
    </source>
</evidence>
<comment type="cofactor">
    <cofactor evidence="1">
        <name>pyridoxal 5'-phosphate</name>
        <dbReference type="ChEBI" id="CHEBI:597326"/>
    </cofactor>
</comment>
<dbReference type="InterPro" id="IPR043131">
    <property type="entry name" value="BCAT-like_N"/>
</dbReference>
<evidence type="ECO:0000256" key="1">
    <source>
        <dbReference type="ARBA" id="ARBA00001933"/>
    </source>
</evidence>
<keyword evidence="12" id="KW-0100">Branched-chain amino acid biosynthesis</keyword>
<dbReference type="Gene3D" id="3.30.470.10">
    <property type="match status" value="1"/>
</dbReference>
<gene>
    <name evidence="16" type="ORF">I5M32_04425</name>
</gene>
<name>A0ABS1BH46_9SPHI</name>
<sequence length="354" mass="39229">MIATLDIKVTKAATSKLPGIDVENLPFGKTFTDHMLTADYADGEWRNFEILPFGDIAFSPAISALHYGQTFFEGLKAYRHADGKITVFRPDQNAARFNKSAERMCMPTLPEELFIESILALVKVDKDWVPSKENYTLYIRPFMFATDPFLGVAPSTTYKFMVLLGPTGPYFSKNLKVKIETGYTRAAEGGYGYAKAAGNYGGSLLPAKRAAEQGFDQLIWTDAQNHEYIEEMGAANAMFVIDGKLITPLTRDTILDGVTRKSIIELAKDFGMQVEERRVSVEEVLKAIDSGTCTDAFGAGTAATIAQVAEIVHEDKTYTLPNPAESVFANKMRKALDDIKFGRVEDLKGWNYMV</sequence>
<dbReference type="NCBIfam" id="TIGR01123">
    <property type="entry name" value="ilvE_II"/>
    <property type="match status" value="1"/>
</dbReference>
<dbReference type="InterPro" id="IPR005786">
    <property type="entry name" value="B_amino_transII"/>
</dbReference>
<evidence type="ECO:0000256" key="13">
    <source>
        <dbReference type="ARBA" id="ARBA00048212"/>
    </source>
</evidence>
<comment type="function">
    <text evidence="2">Acts on leucine, isoleucine and valine.</text>
</comment>
<dbReference type="InterPro" id="IPR043132">
    <property type="entry name" value="BCAT-like_C"/>
</dbReference>
<accession>A0ABS1BH46</accession>